<comment type="caution">
    <text evidence="2">The sequence shown here is derived from an EMBL/GenBank/DDBJ whole genome shotgun (WGS) entry which is preliminary data.</text>
</comment>
<name>A0ABR2LB98_9EUKA</name>
<evidence type="ECO:0000313" key="2">
    <source>
        <dbReference type="EMBL" id="KAK8900628.1"/>
    </source>
</evidence>
<keyword evidence="3" id="KW-1185">Reference proteome</keyword>
<sequence>MDFDDCDYSCQQVPSRSRNEKVLMKDRDQIEKTRLAARHECFEHHVIVDNIIKPEQNSSLSIDDVDRFNRDYTQDQKNTKKFEYDRTWARAATRHKLQEEYAKSIELRRQQEEEEAAKVAKEVAKHDFNQESVCYDPVTNIVPDESAFKGSTQRTLDTQRETLRDARARRIQHNANSTQYDPITGQLRNYW</sequence>
<reference evidence="2 3" key="1">
    <citation type="submission" date="2024-04" db="EMBL/GenBank/DDBJ databases">
        <title>Tritrichomonas musculus Genome.</title>
        <authorList>
            <person name="Alves-Ferreira E."/>
            <person name="Grigg M."/>
            <person name="Lorenzi H."/>
            <person name="Galac M."/>
        </authorList>
    </citation>
    <scope>NUCLEOTIDE SEQUENCE [LARGE SCALE GENOMIC DNA]</scope>
    <source>
        <strain evidence="2 3">EAF2021</strain>
    </source>
</reference>
<evidence type="ECO:0000256" key="1">
    <source>
        <dbReference type="SAM" id="Coils"/>
    </source>
</evidence>
<keyword evidence="1" id="KW-0175">Coiled coil</keyword>
<accession>A0ABR2LB98</accession>
<dbReference type="EMBL" id="JAPFFF010000001">
    <property type="protein sequence ID" value="KAK8900628.1"/>
    <property type="molecule type" value="Genomic_DNA"/>
</dbReference>
<dbReference type="Proteomes" id="UP001470230">
    <property type="component" value="Unassembled WGS sequence"/>
</dbReference>
<proteinExistence type="predicted"/>
<gene>
    <name evidence="2" type="ORF">M9Y10_002957</name>
</gene>
<feature type="coiled-coil region" evidence="1">
    <location>
        <begin position="94"/>
        <end position="122"/>
    </location>
</feature>
<protein>
    <submittedName>
        <fullName evidence="2">Uncharacterized protein</fullName>
    </submittedName>
</protein>
<organism evidence="2 3">
    <name type="scientific">Tritrichomonas musculus</name>
    <dbReference type="NCBI Taxonomy" id="1915356"/>
    <lineage>
        <taxon>Eukaryota</taxon>
        <taxon>Metamonada</taxon>
        <taxon>Parabasalia</taxon>
        <taxon>Tritrichomonadida</taxon>
        <taxon>Tritrichomonadidae</taxon>
        <taxon>Tritrichomonas</taxon>
    </lineage>
</organism>
<evidence type="ECO:0000313" key="3">
    <source>
        <dbReference type="Proteomes" id="UP001470230"/>
    </source>
</evidence>